<name>A0A1M4UBQ6_9FIRM</name>
<dbReference type="STRING" id="1123404.SAMN02745784_00998"/>
<feature type="transmembrane region" description="Helical" evidence="1">
    <location>
        <begin position="7"/>
        <end position="26"/>
    </location>
</feature>
<evidence type="ECO:0000313" key="3">
    <source>
        <dbReference type="Proteomes" id="UP000184114"/>
    </source>
</evidence>
<keyword evidence="3" id="KW-1185">Reference proteome</keyword>
<gene>
    <name evidence="2" type="ORF">SAMN02745784_00998</name>
</gene>
<dbReference type="Proteomes" id="UP000184114">
    <property type="component" value="Unassembled WGS sequence"/>
</dbReference>
<keyword evidence="1" id="KW-0812">Transmembrane</keyword>
<dbReference type="AlphaFoldDB" id="A0A1M4UBQ6"/>
<proteinExistence type="predicted"/>
<evidence type="ECO:0000256" key="1">
    <source>
        <dbReference type="SAM" id="Phobius"/>
    </source>
</evidence>
<keyword evidence="1" id="KW-0472">Membrane</keyword>
<dbReference type="EMBL" id="FQTY01000003">
    <property type="protein sequence ID" value="SHE54179.1"/>
    <property type="molecule type" value="Genomic_DNA"/>
</dbReference>
<accession>A0A1M4UBQ6</accession>
<dbReference type="GeneID" id="90996175"/>
<dbReference type="RefSeq" id="WP_072973821.1">
    <property type="nucleotide sequence ID" value="NZ_FQTY01000003.1"/>
</dbReference>
<evidence type="ECO:0000313" key="2">
    <source>
        <dbReference type="EMBL" id="SHE54179.1"/>
    </source>
</evidence>
<protein>
    <submittedName>
        <fullName evidence="2">Uncharacterized protein</fullName>
    </submittedName>
</protein>
<reference evidence="3" key="1">
    <citation type="submission" date="2016-11" db="EMBL/GenBank/DDBJ databases">
        <authorList>
            <person name="Varghese N."/>
            <person name="Submissions S."/>
        </authorList>
    </citation>
    <scope>NUCLEOTIDE SEQUENCE [LARGE SCALE GENOMIC DNA]</scope>
    <source>
        <strain evidence="3">DSM 18095</strain>
    </source>
</reference>
<sequence length="160" mass="19215">MKKKNKNIWTVIITISIMILFSLSYLKKDIWDVNAEQLRHSFDIISGTAVIDDLYKWTPFDWDVMYSFRPYVSKERVYEVVGYKWDNISETVNENMNQIVFLKDNEVVCYLYGYPNNTGLEFDFGEYEGDYIKFNSNDLIPFNSTFDDENQIRYFNYIEK</sequence>
<organism evidence="2 3">
    <name type="scientific">Tissierella praeacuta DSM 18095</name>
    <dbReference type="NCBI Taxonomy" id="1123404"/>
    <lineage>
        <taxon>Bacteria</taxon>
        <taxon>Bacillati</taxon>
        <taxon>Bacillota</taxon>
        <taxon>Tissierellia</taxon>
        <taxon>Tissierellales</taxon>
        <taxon>Tissierellaceae</taxon>
        <taxon>Tissierella</taxon>
    </lineage>
</organism>
<keyword evidence="1" id="KW-1133">Transmembrane helix</keyword>